<keyword evidence="2" id="KW-1185">Reference proteome</keyword>
<dbReference type="Proteomes" id="UP000242913">
    <property type="component" value="Unassembled WGS sequence"/>
</dbReference>
<evidence type="ECO:0000313" key="1">
    <source>
        <dbReference type="EMBL" id="OZC05513.1"/>
    </source>
</evidence>
<accession>A0A238BJZ2</accession>
<name>A0A238BJZ2_9BILA</name>
<protein>
    <submittedName>
        <fullName evidence="1">Uncharacterized protein</fullName>
    </submittedName>
</protein>
<proteinExistence type="predicted"/>
<reference evidence="1 2" key="1">
    <citation type="submission" date="2015-12" db="EMBL/GenBank/DDBJ databases">
        <title>Draft genome of the nematode, Onchocerca flexuosa.</title>
        <authorList>
            <person name="Mitreva M."/>
        </authorList>
    </citation>
    <scope>NUCLEOTIDE SEQUENCE [LARGE SCALE GENOMIC DNA]</scope>
    <source>
        <strain evidence="1">Red Deer</strain>
    </source>
</reference>
<gene>
    <name evidence="1" type="ORF">X798_07513</name>
</gene>
<dbReference type="AlphaFoldDB" id="A0A238BJZ2"/>
<sequence length="56" mass="6464">MELCSFCINCLDLTVLNDRISETILSLTLELLSEMNDAGKIPDIFWKHIRALIFSY</sequence>
<dbReference type="EMBL" id="KZ270906">
    <property type="protein sequence ID" value="OZC05513.1"/>
    <property type="molecule type" value="Genomic_DNA"/>
</dbReference>
<organism evidence="1 2">
    <name type="scientific">Onchocerca flexuosa</name>
    <dbReference type="NCBI Taxonomy" id="387005"/>
    <lineage>
        <taxon>Eukaryota</taxon>
        <taxon>Metazoa</taxon>
        <taxon>Ecdysozoa</taxon>
        <taxon>Nematoda</taxon>
        <taxon>Chromadorea</taxon>
        <taxon>Rhabditida</taxon>
        <taxon>Spirurina</taxon>
        <taxon>Spiruromorpha</taxon>
        <taxon>Filarioidea</taxon>
        <taxon>Onchocercidae</taxon>
        <taxon>Onchocerca</taxon>
    </lineage>
</organism>
<evidence type="ECO:0000313" key="2">
    <source>
        <dbReference type="Proteomes" id="UP000242913"/>
    </source>
</evidence>